<sequence length="68" mass="7689">MHRIDGWFGSPEEVPEGVARLIVGKLPSAGPRTVAEATRARMIARQLKYELSQKVILARRDRFGLETR</sequence>
<dbReference type="EMBL" id="NAFL01000287">
    <property type="protein sequence ID" value="OSJ21226.1"/>
    <property type="molecule type" value="Genomic_DNA"/>
</dbReference>
<accession>A0A1Y2J658</accession>
<gene>
    <name evidence="1" type="ORF">BSZ19_48225</name>
</gene>
<evidence type="ECO:0000313" key="2">
    <source>
        <dbReference type="Proteomes" id="UP000193335"/>
    </source>
</evidence>
<dbReference type="AlphaFoldDB" id="A0A1Y2J658"/>
<evidence type="ECO:0000313" key="1">
    <source>
        <dbReference type="EMBL" id="OSJ21226.1"/>
    </source>
</evidence>
<proteinExistence type="predicted"/>
<dbReference type="Proteomes" id="UP000193335">
    <property type="component" value="Unassembled WGS sequence"/>
</dbReference>
<protein>
    <submittedName>
        <fullName evidence="1">Uncharacterized protein</fullName>
    </submittedName>
</protein>
<comment type="caution">
    <text evidence="1">The sequence shown here is derived from an EMBL/GenBank/DDBJ whole genome shotgun (WGS) entry which is preliminary data.</text>
</comment>
<organism evidence="1 2">
    <name type="scientific">Bradyrhizobium japonicum</name>
    <dbReference type="NCBI Taxonomy" id="375"/>
    <lineage>
        <taxon>Bacteria</taxon>
        <taxon>Pseudomonadati</taxon>
        <taxon>Pseudomonadota</taxon>
        <taxon>Alphaproteobacteria</taxon>
        <taxon>Hyphomicrobiales</taxon>
        <taxon>Nitrobacteraceae</taxon>
        <taxon>Bradyrhizobium</taxon>
    </lineage>
</organism>
<name>A0A1Y2J658_BRAJP</name>
<reference evidence="1 2" key="1">
    <citation type="submission" date="2017-03" db="EMBL/GenBank/DDBJ databases">
        <title>Whole genome sequences of fourteen strains of Bradyrhizobium canariense and one strain of Bradyrhizobium japonicum isolated from Lupinus (Papilionoideae: Genisteae) species in Algeria.</title>
        <authorList>
            <person name="Crovadore J."/>
            <person name="Chekireb D."/>
            <person name="Brachmann A."/>
            <person name="Chablais R."/>
            <person name="Cochard B."/>
            <person name="Lefort F."/>
        </authorList>
    </citation>
    <scope>NUCLEOTIDE SEQUENCE [LARGE SCALE GENOMIC DNA]</scope>
    <source>
        <strain evidence="1 2">UBMA197</strain>
    </source>
</reference>